<proteinExistence type="predicted"/>
<reference evidence="2" key="1">
    <citation type="journal article" date="2014" name="Genome Announc.">
        <title>Draft genome sequences of six enterohepatic helicobacter species isolated from humans and one from rhesus macaques.</title>
        <authorList>
            <person name="Shen Z."/>
            <person name="Sheh A."/>
            <person name="Young S.K."/>
            <person name="Abouelliel A."/>
            <person name="Ward D.V."/>
            <person name="Earl A.M."/>
            <person name="Fox J.G."/>
        </authorList>
    </citation>
    <scope>NUCLEOTIDE SEQUENCE [LARGE SCALE GENOMIC DNA]</scope>
    <source>
        <strain evidence="2">MIT 98-5489</strain>
    </source>
</reference>
<sequence>MLGSIVTIEEKEGLLIEMIITTRVANPCGFYFGFFGEFMARARIFKVWD</sequence>
<organism evidence="1 2">
    <name type="scientific">Helicobacter pullorum MIT 98-5489</name>
    <dbReference type="NCBI Taxonomy" id="537972"/>
    <lineage>
        <taxon>Bacteria</taxon>
        <taxon>Pseudomonadati</taxon>
        <taxon>Campylobacterota</taxon>
        <taxon>Epsilonproteobacteria</taxon>
        <taxon>Campylobacterales</taxon>
        <taxon>Helicobacteraceae</taxon>
        <taxon>Helicobacter</taxon>
    </lineage>
</organism>
<evidence type="ECO:0000313" key="2">
    <source>
        <dbReference type="Proteomes" id="UP000003953"/>
    </source>
</evidence>
<dbReference type="HOGENOM" id="CLU_3136428_0_0_7"/>
<keyword evidence="2" id="KW-1185">Reference proteome</keyword>
<evidence type="ECO:0000313" key="1">
    <source>
        <dbReference type="EMBL" id="EEQ63514.1"/>
    </source>
</evidence>
<dbReference type="Proteomes" id="UP000003953">
    <property type="component" value="Unassembled WGS sequence"/>
</dbReference>
<protein>
    <submittedName>
        <fullName evidence="1">Uncharacterized protein</fullName>
    </submittedName>
</protein>
<dbReference type="AlphaFoldDB" id="C5EZS0"/>
<dbReference type="EMBL" id="DS990443">
    <property type="protein sequence ID" value="EEQ63514.1"/>
    <property type="molecule type" value="Genomic_DNA"/>
</dbReference>
<name>C5EZS0_9HELI</name>
<dbReference type="RefSeq" id="WP_005021908.1">
    <property type="nucleotide sequence ID" value="NZ_DS990443.1"/>
</dbReference>
<gene>
    <name evidence="1" type="ORF">HPMG_00971</name>
</gene>
<accession>C5EZS0</accession>